<accession>A0A433UF64</accession>
<proteinExistence type="predicted"/>
<evidence type="ECO:0000313" key="1">
    <source>
        <dbReference type="EMBL" id="RUS92447.1"/>
    </source>
</evidence>
<dbReference type="InterPro" id="IPR011989">
    <property type="entry name" value="ARM-like"/>
</dbReference>
<dbReference type="AlphaFoldDB" id="A0A433UF64"/>
<dbReference type="EMBL" id="RSCL01000078">
    <property type="protein sequence ID" value="RUS92447.1"/>
    <property type="molecule type" value="Genomic_DNA"/>
</dbReference>
<gene>
    <name evidence="1" type="ORF">DSM106972_099060</name>
</gene>
<dbReference type="Gene3D" id="1.25.10.10">
    <property type="entry name" value="Leucine-rich Repeat Variant"/>
    <property type="match status" value="1"/>
</dbReference>
<organism evidence="1 2">
    <name type="scientific">Dulcicalothrix desertica PCC 7102</name>
    <dbReference type="NCBI Taxonomy" id="232991"/>
    <lineage>
        <taxon>Bacteria</taxon>
        <taxon>Bacillati</taxon>
        <taxon>Cyanobacteriota</taxon>
        <taxon>Cyanophyceae</taxon>
        <taxon>Nostocales</taxon>
        <taxon>Calotrichaceae</taxon>
        <taxon>Dulcicalothrix</taxon>
    </lineage>
</organism>
<dbReference type="Proteomes" id="UP000271624">
    <property type="component" value="Unassembled WGS sequence"/>
</dbReference>
<protein>
    <submittedName>
        <fullName evidence="1">Uncharacterized protein</fullName>
    </submittedName>
</protein>
<reference evidence="1" key="1">
    <citation type="submission" date="2018-12" db="EMBL/GenBank/DDBJ databases">
        <authorList>
            <person name="Will S."/>
            <person name="Neumann-Schaal M."/>
            <person name="Henke P."/>
        </authorList>
    </citation>
    <scope>NUCLEOTIDE SEQUENCE</scope>
    <source>
        <strain evidence="1">PCC 7102</strain>
    </source>
</reference>
<dbReference type="RefSeq" id="WP_127087791.1">
    <property type="nucleotide sequence ID" value="NZ_RSCL01000078.1"/>
</dbReference>
<reference evidence="1" key="2">
    <citation type="journal article" date="2019" name="Genome Biol. Evol.">
        <title>Day and night: Metabolic profiles and evolutionary relationships of six axenic non-marine cyanobacteria.</title>
        <authorList>
            <person name="Will S.E."/>
            <person name="Henke P."/>
            <person name="Boedeker C."/>
            <person name="Huang S."/>
            <person name="Brinkmann H."/>
            <person name="Rohde M."/>
            <person name="Jarek M."/>
            <person name="Friedl T."/>
            <person name="Seufert S."/>
            <person name="Schumacher M."/>
            <person name="Overmann J."/>
            <person name="Neumann-Schaal M."/>
            <person name="Petersen J."/>
        </authorList>
    </citation>
    <scope>NUCLEOTIDE SEQUENCE [LARGE SCALE GENOMIC DNA]</scope>
    <source>
        <strain evidence="1">PCC 7102</strain>
    </source>
</reference>
<sequence>MINSFIEQAADANTHSDALHKLALKSTKFRYLVPNNYATPTQTLLVLSILMYKIEIYRSLIANPNTPIVKLIVLGAYFPYELINNPTFRLFAQKNPRLFQQMPIQTVKNILLLDDIPLEYMKMAALCNHVEILNIIANHSKAPKSLLLQIINQIKMSESANIALDSIAYVASQNVQVAGEITEGWNKEVWQAIKKYTFLHPNKEKEIFMYDVGILDKRMLLKLSDYTHLKIIAKSETPLEIAELVLDALSPEIRAAIDLSQPGYLDTHANTLIELANPKIIKILTAVASNPNSPLFVLEKLALIDCSEIKKAIYRNYNTSEFILKKLFTTDDSKPTLSSPQSARTSMLFYIKRYHLFKYSPHLSSSYINSICKLLLLSDNIDYNVYQELASIDNFDILIALARQPKNLAYIFKHLYVQSQYHQSDSSLINYIKKTIRILIAKNPQIPINILFNLLEDEHYQVCIEAITNLKNKSTSNNQQITDFLSTWECANNPATPQDVLSNIAYNSNVALCLAVANNPRTSSQTLHELTFHTNKNVLIAVSKNPNTSVKTLLALSKKSKGSLGIRAHAVKALIQKDPDSSGAVLAEVASSDKPTSTRFILLLHPITPPEFLVQHADSICWIERYAVAQNNSTPAHVISKLATDANRLVRAVALERLQTF</sequence>
<dbReference type="OrthoDB" id="517778at2"/>
<comment type="caution">
    <text evidence="1">The sequence shown here is derived from an EMBL/GenBank/DDBJ whole genome shotgun (WGS) entry which is preliminary data.</text>
</comment>
<evidence type="ECO:0000313" key="2">
    <source>
        <dbReference type="Proteomes" id="UP000271624"/>
    </source>
</evidence>
<keyword evidence="2" id="KW-1185">Reference proteome</keyword>
<name>A0A433UF64_9CYAN</name>